<keyword evidence="4" id="KW-1185">Reference proteome</keyword>
<dbReference type="OrthoDB" id="9802640at2"/>
<evidence type="ECO:0000259" key="2">
    <source>
        <dbReference type="Pfam" id="PF13020"/>
    </source>
</evidence>
<sequence length="366" mass="41810">MERRRLIAKTHLTLFGLPLYAGFLIKYFFYYGDTKMRILFCNIGWMEKYQGLTDNDQISGGGSFVSEKGMGHEVCNFHSTNERVYGYVQPANDRSISLERIDENNQNNFLDNVLVIWLATRPKGLGGHTVIVGWYKNATVFKEFQHFKKIPNLQKENGISRYLIEAAAKDAVLLPVDARTFIIPRANTNPDQGGIGQSNIWYADQEKNLPIIHNVIEFIKQKESSNHITTKHTNKVNQERKVEVEKTAIQVCCAHFENLGYEIESVEKDNLGWDLVAKSGKRELRIEVKGLSGSVFSVELTPNEYKAFSEEKEDYRLAVVVNALKQPKLSVCRYSSERKAWIVETEDEADRLLEIKTKESASISCL</sequence>
<keyword evidence="1" id="KW-0812">Transmembrane</keyword>
<gene>
    <name evidence="3" type="ORF">GCWU000324_01928</name>
</gene>
<dbReference type="InterPro" id="IPR024975">
    <property type="entry name" value="NOV_C"/>
</dbReference>
<keyword evidence="1" id="KW-0472">Membrane</keyword>
<proteinExistence type="predicted"/>
<feature type="domain" description="Protein NO VEIN C-terminal" evidence="2">
    <location>
        <begin position="244"/>
        <end position="329"/>
    </location>
</feature>
<dbReference type="Pfam" id="PF13020">
    <property type="entry name" value="NOV_C"/>
    <property type="match status" value="1"/>
</dbReference>
<dbReference type="HOGENOM" id="CLU_828011_0_0_4"/>
<keyword evidence="1" id="KW-1133">Transmembrane helix</keyword>
<dbReference type="AlphaFoldDB" id="C4GIQ7"/>
<dbReference type="STRING" id="629741.GCWU000324_01928"/>
<comment type="caution">
    <text evidence="3">The sequence shown here is derived from an EMBL/GenBank/DDBJ whole genome shotgun (WGS) entry which is preliminary data.</text>
</comment>
<reference evidence="3" key="1">
    <citation type="submission" date="2009-04" db="EMBL/GenBank/DDBJ databases">
        <authorList>
            <person name="Weinstock G."/>
            <person name="Sodergren E."/>
            <person name="Clifton S."/>
            <person name="Fulton L."/>
            <person name="Fulton B."/>
            <person name="Courtney L."/>
            <person name="Fronick C."/>
            <person name="Harrison M."/>
            <person name="Strong C."/>
            <person name="Farmer C."/>
            <person name="Delahaunty K."/>
            <person name="Markovic C."/>
            <person name="Hall O."/>
            <person name="Minx P."/>
            <person name="Tomlinson C."/>
            <person name="Mitreva M."/>
            <person name="Nelson J."/>
            <person name="Hou S."/>
            <person name="Wollam A."/>
            <person name="Pepin K.H."/>
            <person name="Johnson M."/>
            <person name="Bhonagiri V."/>
            <person name="Nash W.E."/>
            <person name="Warren W."/>
            <person name="Chinwalla A."/>
            <person name="Mardis E.R."/>
            <person name="Wilson R.K."/>
        </authorList>
    </citation>
    <scope>NUCLEOTIDE SEQUENCE [LARGE SCALE GENOMIC DNA]</scope>
    <source>
        <strain evidence="3">ATCC 51147</strain>
    </source>
</reference>
<feature type="transmembrane region" description="Helical" evidence="1">
    <location>
        <begin position="12"/>
        <end position="32"/>
    </location>
</feature>
<protein>
    <recommendedName>
        <fullName evidence="2">Protein NO VEIN C-terminal domain-containing protein</fullName>
    </recommendedName>
</protein>
<evidence type="ECO:0000313" key="3">
    <source>
        <dbReference type="EMBL" id="EEP67679.1"/>
    </source>
</evidence>
<evidence type="ECO:0000313" key="4">
    <source>
        <dbReference type="Proteomes" id="UP000003009"/>
    </source>
</evidence>
<organism evidence="3 4">
    <name type="scientific">Kingella oralis ATCC 51147</name>
    <dbReference type="NCBI Taxonomy" id="629741"/>
    <lineage>
        <taxon>Bacteria</taxon>
        <taxon>Pseudomonadati</taxon>
        <taxon>Pseudomonadota</taxon>
        <taxon>Betaproteobacteria</taxon>
        <taxon>Neisseriales</taxon>
        <taxon>Neisseriaceae</taxon>
        <taxon>Kingella</taxon>
    </lineage>
</organism>
<evidence type="ECO:0000256" key="1">
    <source>
        <dbReference type="SAM" id="Phobius"/>
    </source>
</evidence>
<dbReference type="Proteomes" id="UP000003009">
    <property type="component" value="Unassembled WGS sequence"/>
</dbReference>
<dbReference type="EMBL" id="ACJW02000003">
    <property type="protein sequence ID" value="EEP67679.1"/>
    <property type="molecule type" value="Genomic_DNA"/>
</dbReference>
<name>C4GIQ7_9NEIS</name>
<accession>C4GIQ7</accession>